<feature type="compositionally biased region" description="Basic and acidic residues" evidence="1">
    <location>
        <begin position="11"/>
        <end position="26"/>
    </location>
</feature>
<feature type="region of interest" description="Disordered" evidence="1">
    <location>
        <begin position="1"/>
        <end position="26"/>
    </location>
</feature>
<keyword evidence="3" id="KW-1185">Reference proteome</keyword>
<proteinExistence type="predicted"/>
<dbReference type="EMBL" id="MU006228">
    <property type="protein sequence ID" value="KAF2825408.1"/>
    <property type="molecule type" value="Genomic_DNA"/>
</dbReference>
<dbReference type="AlphaFoldDB" id="A0A6A6ZXI7"/>
<accession>A0A6A6ZXI7</accession>
<evidence type="ECO:0000313" key="3">
    <source>
        <dbReference type="Proteomes" id="UP000799424"/>
    </source>
</evidence>
<dbReference type="Proteomes" id="UP000799424">
    <property type="component" value="Unassembled WGS sequence"/>
</dbReference>
<sequence>MPNKNKNQATRYEKSDYGKMMGDEKQLKPDQNLSGIVMTHHYVRLAIRSCARRTESDLHQLKLETR</sequence>
<organism evidence="2 3">
    <name type="scientific">Ophiobolus disseminans</name>
    <dbReference type="NCBI Taxonomy" id="1469910"/>
    <lineage>
        <taxon>Eukaryota</taxon>
        <taxon>Fungi</taxon>
        <taxon>Dikarya</taxon>
        <taxon>Ascomycota</taxon>
        <taxon>Pezizomycotina</taxon>
        <taxon>Dothideomycetes</taxon>
        <taxon>Pleosporomycetidae</taxon>
        <taxon>Pleosporales</taxon>
        <taxon>Pleosporineae</taxon>
        <taxon>Phaeosphaeriaceae</taxon>
        <taxon>Ophiobolus</taxon>
    </lineage>
</organism>
<name>A0A6A6ZXI7_9PLEO</name>
<feature type="compositionally biased region" description="Polar residues" evidence="1">
    <location>
        <begin position="1"/>
        <end position="10"/>
    </location>
</feature>
<gene>
    <name evidence="2" type="ORF">CC86DRAFT_371088</name>
</gene>
<protein>
    <submittedName>
        <fullName evidence="2">Uncharacterized protein</fullName>
    </submittedName>
</protein>
<reference evidence="2" key="1">
    <citation type="journal article" date="2020" name="Stud. Mycol.">
        <title>101 Dothideomycetes genomes: a test case for predicting lifestyles and emergence of pathogens.</title>
        <authorList>
            <person name="Haridas S."/>
            <person name="Albert R."/>
            <person name="Binder M."/>
            <person name="Bloem J."/>
            <person name="Labutti K."/>
            <person name="Salamov A."/>
            <person name="Andreopoulos B."/>
            <person name="Baker S."/>
            <person name="Barry K."/>
            <person name="Bills G."/>
            <person name="Bluhm B."/>
            <person name="Cannon C."/>
            <person name="Castanera R."/>
            <person name="Culley D."/>
            <person name="Daum C."/>
            <person name="Ezra D."/>
            <person name="Gonzalez J."/>
            <person name="Henrissat B."/>
            <person name="Kuo A."/>
            <person name="Liang C."/>
            <person name="Lipzen A."/>
            <person name="Lutzoni F."/>
            <person name="Magnuson J."/>
            <person name="Mondo S."/>
            <person name="Nolan M."/>
            <person name="Ohm R."/>
            <person name="Pangilinan J."/>
            <person name="Park H.-J."/>
            <person name="Ramirez L."/>
            <person name="Alfaro M."/>
            <person name="Sun H."/>
            <person name="Tritt A."/>
            <person name="Yoshinaga Y."/>
            <person name="Zwiers L.-H."/>
            <person name="Turgeon B."/>
            <person name="Goodwin S."/>
            <person name="Spatafora J."/>
            <person name="Crous P."/>
            <person name="Grigoriev I."/>
        </authorList>
    </citation>
    <scope>NUCLEOTIDE SEQUENCE</scope>
    <source>
        <strain evidence="2">CBS 113818</strain>
    </source>
</reference>
<evidence type="ECO:0000256" key="1">
    <source>
        <dbReference type="SAM" id="MobiDB-lite"/>
    </source>
</evidence>
<evidence type="ECO:0000313" key="2">
    <source>
        <dbReference type="EMBL" id="KAF2825408.1"/>
    </source>
</evidence>